<dbReference type="GO" id="GO:0016757">
    <property type="term" value="F:glycosyltransferase activity"/>
    <property type="evidence" value="ECO:0007669"/>
    <property type="project" value="UniProtKB-ARBA"/>
</dbReference>
<dbReference type="KEGG" id="dvl:Dvul_3028"/>
<keyword evidence="3" id="KW-0614">Plasmid</keyword>
<organism evidence="3 4">
    <name type="scientific">Nitratidesulfovibrio vulgaris (strain DP4)</name>
    <name type="common">Desulfovibrio vulgaris</name>
    <dbReference type="NCBI Taxonomy" id="391774"/>
    <lineage>
        <taxon>Bacteria</taxon>
        <taxon>Pseudomonadati</taxon>
        <taxon>Thermodesulfobacteriota</taxon>
        <taxon>Desulfovibrionia</taxon>
        <taxon>Desulfovibrionales</taxon>
        <taxon>Desulfovibrionaceae</taxon>
        <taxon>Nitratidesulfovibrio</taxon>
    </lineage>
</organism>
<dbReference type="InterPro" id="IPR028098">
    <property type="entry name" value="Glyco_trans_4-like_N"/>
</dbReference>
<dbReference type="SUPFAM" id="SSF53448">
    <property type="entry name" value="Nucleotide-diphospho-sugar transferases"/>
    <property type="match status" value="1"/>
</dbReference>
<dbReference type="InterPro" id="IPR050834">
    <property type="entry name" value="Glycosyltransf_2"/>
</dbReference>
<accession>A0A0H3ACI1</accession>
<dbReference type="Pfam" id="PF13692">
    <property type="entry name" value="Glyco_trans_1_4"/>
    <property type="match status" value="1"/>
</dbReference>
<dbReference type="CDD" id="cd00761">
    <property type="entry name" value="Glyco_tranf_GTA_type"/>
    <property type="match status" value="1"/>
</dbReference>
<feature type="domain" description="Glycosyltransferase subfamily 4-like N-terminal" evidence="2">
    <location>
        <begin position="354"/>
        <end position="510"/>
    </location>
</feature>
<geneLocation type="plasmid" evidence="3 4">
    <name>pDVUL01</name>
</geneLocation>
<feature type="domain" description="Glycosyltransferase 2-like" evidence="1">
    <location>
        <begin position="42"/>
        <end position="167"/>
    </location>
</feature>
<dbReference type="Proteomes" id="UP000009173">
    <property type="component" value="Plasmid pDVUL01"/>
</dbReference>
<dbReference type="CDD" id="cd03801">
    <property type="entry name" value="GT4_PimA-like"/>
    <property type="match status" value="1"/>
</dbReference>
<dbReference type="RefSeq" id="WP_011787361.1">
    <property type="nucleotide sequence ID" value="NC_008741.1"/>
</dbReference>
<sequence length="704" mass="77876">MPCDDAIRPAAPHRESCPAPEGVVTVADTTRNASGHARPRISIIIPAWNIAPWIGQTLRSILSQTVDDFECIVIDDGSTDGTAQVVASVADPRIRCIRQPNAGVSAARNRGIAEAQGAFITFLDGDDYWLPCFLETLLPPLLTRPEVDLVYCGMTMFMDDDGTVKPQPWGNVHATGNVWWDMLSDSVMLMGAWLARAEVVKGCRPFDPTLRVGEDRDFLLSMLEDIYHQRHHEAVGIDARLLRYRQRRGSGVRQVADALQCEWHMMDRHLRHEGIPPAVRRRAYSDLAFKMGVIAAFGARDIALALRWYGKAFALCPMNGNLYWLPLRKMFLSLRPRRRLHMKVLFLSARADFGGGPEHVLQLLRRLPPDVEAAVACPEDVPYWERFRNIVGDDNMFSMPHRAFTLEAVARLRRFCRKRGFDVLHAHGKGAGLYARVLSLLCGIPSVYTFHGVHLGGYGPLKRWLYGAYERAASWCTRRGIAVSRGERDAIEAHGLMPASKVSVIMNGVEMPEGTAPRPAGPPWLVVSFSRFDMQKNSLFLLDVARALQEQGRLDGFRFLLVGDGPDRARLLEQAAAQGLGDRVSCPGATPTPHEAYAGALCYFSSSRWEGMPLAVLEAMAHGLPVVATDVVGNRDAVADGVTGLLYPEGDAGAAARGLVRLADEAALWAAMAHEARAWVATRHDVQRMADRTFHELRKACGRA</sequence>
<dbReference type="Gene3D" id="3.40.50.2000">
    <property type="entry name" value="Glycogen Phosphorylase B"/>
    <property type="match status" value="2"/>
</dbReference>
<evidence type="ECO:0000259" key="2">
    <source>
        <dbReference type="Pfam" id="PF13439"/>
    </source>
</evidence>
<dbReference type="Gene3D" id="3.90.550.10">
    <property type="entry name" value="Spore Coat Polysaccharide Biosynthesis Protein SpsA, Chain A"/>
    <property type="match status" value="1"/>
</dbReference>
<dbReference type="PANTHER" id="PTHR43685">
    <property type="entry name" value="GLYCOSYLTRANSFERASE"/>
    <property type="match status" value="1"/>
</dbReference>
<dbReference type="Pfam" id="PF13439">
    <property type="entry name" value="Glyco_transf_4"/>
    <property type="match status" value="1"/>
</dbReference>
<dbReference type="HOGENOM" id="CLU_391689_0_0_7"/>
<evidence type="ECO:0000313" key="3">
    <source>
        <dbReference type="EMBL" id="ABM30039.1"/>
    </source>
</evidence>
<dbReference type="InterPro" id="IPR001173">
    <property type="entry name" value="Glyco_trans_2-like"/>
</dbReference>
<dbReference type="AlphaFoldDB" id="A0A0H3ACI1"/>
<dbReference type="SUPFAM" id="SSF53756">
    <property type="entry name" value="UDP-Glycosyltransferase/glycogen phosphorylase"/>
    <property type="match status" value="1"/>
</dbReference>
<evidence type="ECO:0000259" key="1">
    <source>
        <dbReference type="Pfam" id="PF00535"/>
    </source>
</evidence>
<dbReference type="InterPro" id="IPR029044">
    <property type="entry name" value="Nucleotide-diphossugar_trans"/>
</dbReference>
<protein>
    <submittedName>
        <fullName evidence="3">Glycosyl transferase, family 2</fullName>
    </submittedName>
</protein>
<dbReference type="PANTHER" id="PTHR43685:SF2">
    <property type="entry name" value="GLYCOSYLTRANSFERASE 2-LIKE DOMAIN-CONTAINING PROTEIN"/>
    <property type="match status" value="1"/>
</dbReference>
<name>A0A0H3ACI1_NITV4</name>
<evidence type="ECO:0000313" key="4">
    <source>
        <dbReference type="Proteomes" id="UP000009173"/>
    </source>
</evidence>
<dbReference type="Pfam" id="PF00535">
    <property type="entry name" value="Glycos_transf_2"/>
    <property type="match status" value="1"/>
</dbReference>
<proteinExistence type="predicted"/>
<reference evidence="4" key="1">
    <citation type="journal article" date="2009" name="Environ. Microbiol.">
        <title>Contribution of mobile genetic elements to Desulfovibrio vulgaris genome plasticity.</title>
        <authorList>
            <person name="Walker C.B."/>
            <person name="Stolyar S."/>
            <person name="Chivian D."/>
            <person name="Pinel N."/>
            <person name="Gabster J.A."/>
            <person name="Dehal P.S."/>
            <person name="He Z."/>
            <person name="Yang Z.K."/>
            <person name="Yen H.C."/>
            <person name="Zhou J."/>
            <person name="Wall J.D."/>
            <person name="Hazen T.C."/>
            <person name="Arkin A.P."/>
            <person name="Stahl D.A."/>
        </authorList>
    </citation>
    <scope>NUCLEOTIDE SEQUENCE [LARGE SCALE GENOMIC DNA]</scope>
    <source>
        <strain evidence="4">DP4</strain>
        <plasmid evidence="4">Plasmid pDVUL01</plasmid>
    </source>
</reference>
<keyword evidence="3" id="KW-0808">Transferase</keyword>
<gene>
    <name evidence="3" type="ordered locus">Dvul_3028</name>
</gene>
<dbReference type="EMBL" id="CP000528">
    <property type="protein sequence ID" value="ABM30039.1"/>
    <property type="molecule type" value="Genomic_DNA"/>
</dbReference>